<sequence>MAENYEETGRLLVVVRDTETQETTQDIYDGVMICIGHHVYPNIPTFPGIEKFKGKVMHTHSLKKNDEFEDQVVVVVGVGNSGMDAAV</sequence>
<gene>
    <name evidence="5" type="ORF">X975_07381</name>
</gene>
<protein>
    <submittedName>
        <fullName evidence="5">Putative dimethylaniline monooxygenase [N-oxide-forming] 6</fullName>
    </submittedName>
</protein>
<dbReference type="GO" id="GO:0050661">
    <property type="term" value="F:NADP binding"/>
    <property type="evidence" value="ECO:0007669"/>
    <property type="project" value="InterPro"/>
</dbReference>
<keyword evidence="3" id="KW-0274">FAD</keyword>
<proteinExistence type="inferred from homology"/>
<dbReference type="Gene3D" id="3.50.50.60">
    <property type="entry name" value="FAD/NAD(P)-binding domain"/>
    <property type="match status" value="2"/>
</dbReference>
<keyword evidence="2" id="KW-0285">Flavoprotein</keyword>
<evidence type="ECO:0000256" key="3">
    <source>
        <dbReference type="ARBA" id="ARBA00022827"/>
    </source>
</evidence>
<dbReference type="Pfam" id="PF00743">
    <property type="entry name" value="FMO-like"/>
    <property type="match status" value="1"/>
</dbReference>
<dbReference type="GO" id="GO:0050660">
    <property type="term" value="F:flavin adenine dinucleotide binding"/>
    <property type="evidence" value="ECO:0007669"/>
    <property type="project" value="InterPro"/>
</dbReference>
<dbReference type="PANTHER" id="PTHR23023">
    <property type="entry name" value="DIMETHYLANILINE MONOOXYGENASE"/>
    <property type="match status" value="1"/>
</dbReference>
<evidence type="ECO:0000313" key="6">
    <source>
        <dbReference type="Proteomes" id="UP000054359"/>
    </source>
</evidence>
<dbReference type="OrthoDB" id="66881at2759"/>
<keyword evidence="5" id="KW-0503">Monooxygenase</keyword>
<dbReference type="InterPro" id="IPR020946">
    <property type="entry name" value="Flavin_mOase-like"/>
</dbReference>
<dbReference type="SUPFAM" id="SSF51905">
    <property type="entry name" value="FAD/NAD(P)-binding domain"/>
    <property type="match status" value="1"/>
</dbReference>
<keyword evidence="6" id="KW-1185">Reference proteome</keyword>
<evidence type="ECO:0000256" key="1">
    <source>
        <dbReference type="ARBA" id="ARBA00009183"/>
    </source>
</evidence>
<dbReference type="STRING" id="407821.A0A087TK68"/>
<reference evidence="5 6" key="1">
    <citation type="submission" date="2013-11" db="EMBL/GenBank/DDBJ databases">
        <title>Genome sequencing of Stegodyphus mimosarum.</title>
        <authorList>
            <person name="Bechsgaard J."/>
        </authorList>
    </citation>
    <scope>NUCLEOTIDE SEQUENCE [LARGE SCALE GENOMIC DNA]</scope>
</reference>
<organism evidence="5 6">
    <name type="scientific">Stegodyphus mimosarum</name>
    <name type="common">African social velvet spider</name>
    <dbReference type="NCBI Taxonomy" id="407821"/>
    <lineage>
        <taxon>Eukaryota</taxon>
        <taxon>Metazoa</taxon>
        <taxon>Ecdysozoa</taxon>
        <taxon>Arthropoda</taxon>
        <taxon>Chelicerata</taxon>
        <taxon>Arachnida</taxon>
        <taxon>Araneae</taxon>
        <taxon>Araneomorphae</taxon>
        <taxon>Entelegynae</taxon>
        <taxon>Eresoidea</taxon>
        <taxon>Eresidae</taxon>
        <taxon>Stegodyphus</taxon>
    </lineage>
</organism>
<dbReference type="GO" id="GO:0004499">
    <property type="term" value="F:N,N-dimethylaniline monooxygenase activity"/>
    <property type="evidence" value="ECO:0007669"/>
    <property type="project" value="InterPro"/>
</dbReference>
<dbReference type="InterPro" id="IPR036188">
    <property type="entry name" value="FAD/NAD-bd_sf"/>
</dbReference>
<dbReference type="InterPro" id="IPR050346">
    <property type="entry name" value="FMO-like"/>
</dbReference>
<feature type="non-terminal residue" evidence="5">
    <location>
        <position position="87"/>
    </location>
</feature>
<dbReference type="AlphaFoldDB" id="A0A087TK68"/>
<dbReference type="EMBL" id="KK115599">
    <property type="protein sequence ID" value="KFM65507.1"/>
    <property type="molecule type" value="Genomic_DNA"/>
</dbReference>
<evidence type="ECO:0000313" key="5">
    <source>
        <dbReference type="EMBL" id="KFM65507.1"/>
    </source>
</evidence>
<comment type="similarity">
    <text evidence="1">Belongs to the FMO family.</text>
</comment>
<evidence type="ECO:0000256" key="2">
    <source>
        <dbReference type="ARBA" id="ARBA00022630"/>
    </source>
</evidence>
<evidence type="ECO:0000256" key="4">
    <source>
        <dbReference type="ARBA" id="ARBA00023002"/>
    </source>
</evidence>
<name>A0A087TK68_STEMI</name>
<dbReference type="Proteomes" id="UP000054359">
    <property type="component" value="Unassembled WGS sequence"/>
</dbReference>
<dbReference type="OMA" id="CERFSDQ"/>
<keyword evidence="4" id="KW-0560">Oxidoreductase</keyword>
<accession>A0A087TK68</accession>